<feature type="compositionally biased region" description="Polar residues" evidence="1">
    <location>
        <begin position="118"/>
        <end position="131"/>
    </location>
</feature>
<proteinExistence type="predicted"/>
<evidence type="ECO:0000313" key="3">
    <source>
        <dbReference type="Proteomes" id="UP000023152"/>
    </source>
</evidence>
<feature type="region of interest" description="Disordered" evidence="1">
    <location>
        <begin position="78"/>
        <end position="139"/>
    </location>
</feature>
<dbReference type="Proteomes" id="UP000023152">
    <property type="component" value="Unassembled WGS sequence"/>
</dbReference>
<organism evidence="2 3">
    <name type="scientific">Reticulomyxa filosa</name>
    <dbReference type="NCBI Taxonomy" id="46433"/>
    <lineage>
        <taxon>Eukaryota</taxon>
        <taxon>Sar</taxon>
        <taxon>Rhizaria</taxon>
        <taxon>Retaria</taxon>
        <taxon>Foraminifera</taxon>
        <taxon>Monothalamids</taxon>
        <taxon>Reticulomyxidae</taxon>
        <taxon>Reticulomyxa</taxon>
    </lineage>
</organism>
<sequence>MNIPITEQTQKSNDIPAKVANVANAIPLTEEQAVSQTNIPVPSAAVQPSHVNEPTITVMWKHKIIPDSAATKSQSFIGSDDINHENRNTQMPPTLPSMHTPLPQTQKNRQGPIVDGEQAQTTQSISASNRNKVLANNIPRNTVSVSASHTMAYRLKQQQQQQTSQSALVEKENNSTSPQAQSKRKSKGTTQPVKQEKHIESEATSHQQKKLTKTAKKIEQTTVR</sequence>
<feature type="compositionally biased region" description="Basic and acidic residues" evidence="1">
    <location>
        <begin position="194"/>
        <end position="203"/>
    </location>
</feature>
<protein>
    <submittedName>
        <fullName evidence="2">Uncharacterized protein</fullName>
    </submittedName>
</protein>
<reference evidence="2 3" key="1">
    <citation type="journal article" date="2013" name="Curr. Biol.">
        <title>The Genome of the Foraminiferan Reticulomyxa filosa.</title>
        <authorList>
            <person name="Glockner G."/>
            <person name="Hulsmann N."/>
            <person name="Schleicher M."/>
            <person name="Noegel A.A."/>
            <person name="Eichinger L."/>
            <person name="Gallinger C."/>
            <person name="Pawlowski J."/>
            <person name="Sierra R."/>
            <person name="Euteneuer U."/>
            <person name="Pillet L."/>
            <person name="Moustafa A."/>
            <person name="Platzer M."/>
            <person name="Groth M."/>
            <person name="Szafranski K."/>
            <person name="Schliwa M."/>
        </authorList>
    </citation>
    <scope>NUCLEOTIDE SEQUENCE [LARGE SCALE GENOMIC DNA]</scope>
</reference>
<gene>
    <name evidence="2" type="ORF">RFI_20658</name>
</gene>
<name>X6MT98_RETFI</name>
<dbReference type="AlphaFoldDB" id="X6MT98"/>
<evidence type="ECO:0000256" key="1">
    <source>
        <dbReference type="SAM" id="MobiDB-lite"/>
    </source>
</evidence>
<accession>X6MT98</accession>
<feature type="region of interest" description="Disordered" evidence="1">
    <location>
        <begin position="155"/>
        <end position="224"/>
    </location>
</feature>
<keyword evidence="3" id="KW-1185">Reference proteome</keyword>
<feature type="compositionally biased region" description="Low complexity" evidence="1">
    <location>
        <begin position="157"/>
        <end position="166"/>
    </location>
</feature>
<comment type="caution">
    <text evidence="2">The sequence shown here is derived from an EMBL/GenBank/DDBJ whole genome shotgun (WGS) entry which is preliminary data.</text>
</comment>
<dbReference type="EMBL" id="ASPP01017958">
    <property type="protein sequence ID" value="ETO16682.1"/>
    <property type="molecule type" value="Genomic_DNA"/>
</dbReference>
<evidence type="ECO:0000313" key="2">
    <source>
        <dbReference type="EMBL" id="ETO16682.1"/>
    </source>
</evidence>